<evidence type="ECO:0000259" key="3">
    <source>
        <dbReference type="Pfam" id="PF01370"/>
    </source>
</evidence>
<dbReference type="Pfam" id="PF01370">
    <property type="entry name" value="Epimerase"/>
    <property type="match status" value="1"/>
</dbReference>
<feature type="domain" description="NAD-dependent epimerase/dehydratase" evidence="3">
    <location>
        <begin position="4"/>
        <end position="236"/>
    </location>
</feature>
<name>A0ABQ5YFK0_9NEIS</name>
<organism evidence="4 5">
    <name type="scientific">Chitinimonas prasina</name>
    <dbReference type="NCBI Taxonomy" id="1434937"/>
    <lineage>
        <taxon>Bacteria</taxon>
        <taxon>Pseudomonadati</taxon>
        <taxon>Pseudomonadota</taxon>
        <taxon>Betaproteobacteria</taxon>
        <taxon>Neisseriales</taxon>
        <taxon>Chitinibacteraceae</taxon>
        <taxon>Chitinimonas</taxon>
    </lineage>
</organism>
<evidence type="ECO:0000313" key="5">
    <source>
        <dbReference type="Proteomes" id="UP001156706"/>
    </source>
</evidence>
<dbReference type="Gene3D" id="3.40.50.720">
    <property type="entry name" value="NAD(P)-binding Rossmann-like Domain"/>
    <property type="match status" value="1"/>
</dbReference>
<protein>
    <submittedName>
        <fullName evidence="4">NAD-dependent dehydratase</fullName>
    </submittedName>
</protein>
<dbReference type="EMBL" id="BSOG01000002">
    <property type="protein sequence ID" value="GLR13772.1"/>
    <property type="molecule type" value="Genomic_DNA"/>
</dbReference>
<evidence type="ECO:0000256" key="2">
    <source>
        <dbReference type="ARBA" id="ARBA00007637"/>
    </source>
</evidence>
<keyword evidence="5" id="KW-1185">Reference proteome</keyword>
<comment type="caution">
    <text evidence="4">The sequence shown here is derived from an EMBL/GenBank/DDBJ whole genome shotgun (WGS) entry which is preliminary data.</text>
</comment>
<reference evidence="5" key="1">
    <citation type="journal article" date="2019" name="Int. J. Syst. Evol. Microbiol.">
        <title>The Global Catalogue of Microorganisms (GCM) 10K type strain sequencing project: providing services to taxonomists for standard genome sequencing and annotation.</title>
        <authorList>
            <consortium name="The Broad Institute Genomics Platform"/>
            <consortium name="The Broad Institute Genome Sequencing Center for Infectious Disease"/>
            <person name="Wu L."/>
            <person name="Ma J."/>
        </authorList>
    </citation>
    <scope>NUCLEOTIDE SEQUENCE [LARGE SCALE GENOMIC DNA]</scope>
    <source>
        <strain evidence="5">NBRC 110044</strain>
    </source>
</reference>
<dbReference type="Proteomes" id="UP001156706">
    <property type="component" value="Unassembled WGS sequence"/>
</dbReference>
<evidence type="ECO:0000256" key="1">
    <source>
        <dbReference type="ARBA" id="ARBA00005125"/>
    </source>
</evidence>
<dbReference type="PANTHER" id="PTHR43000">
    <property type="entry name" value="DTDP-D-GLUCOSE 4,6-DEHYDRATASE-RELATED"/>
    <property type="match status" value="1"/>
</dbReference>
<comment type="pathway">
    <text evidence="1">Bacterial outer membrane biogenesis; LPS O-antigen biosynthesis.</text>
</comment>
<dbReference type="RefSeq" id="WP_284196858.1">
    <property type="nucleotide sequence ID" value="NZ_BSOG01000002.1"/>
</dbReference>
<dbReference type="SUPFAM" id="SSF51735">
    <property type="entry name" value="NAD(P)-binding Rossmann-fold domains"/>
    <property type="match status" value="1"/>
</dbReference>
<gene>
    <name evidence="4" type="ORF">GCM10007907_25620</name>
</gene>
<proteinExistence type="inferred from homology"/>
<comment type="similarity">
    <text evidence="2">Belongs to the NAD(P)-dependent epimerase/dehydratase family.</text>
</comment>
<sequence>MSKILVTGGAGFIGSHTVENLLLRGHAVRVLDDLSTGRPDNLPDHPQLELQIGDIRNPQAVKHAMQGVDRVLHLAAQVSVQASVDAPPTSAERNLTGFINVLDAARQAGVQRFVYASSAAVYGQPITLPLSEHSAVHPASPYGLEKLVNDQYAKLYAELYGMSCLGLRYFNVFGPRQDPRSPYAGVLSKFKERIEQQATLLVFGDGEQTRDFIYVGDVAEANRRALFADQTGVLNVATGQSRTLNQVIASFGQVVGKQLDVSHQPARTGDIVHSAALNSALLAALGHFDFVTLEQGLAKLLAG</sequence>
<dbReference type="Gene3D" id="3.90.25.10">
    <property type="entry name" value="UDP-galactose 4-epimerase, domain 1"/>
    <property type="match status" value="1"/>
</dbReference>
<evidence type="ECO:0000313" key="4">
    <source>
        <dbReference type="EMBL" id="GLR13772.1"/>
    </source>
</evidence>
<dbReference type="InterPro" id="IPR036291">
    <property type="entry name" value="NAD(P)-bd_dom_sf"/>
</dbReference>
<accession>A0ABQ5YFK0</accession>
<dbReference type="InterPro" id="IPR001509">
    <property type="entry name" value="Epimerase_deHydtase"/>
</dbReference>